<reference evidence="1" key="1">
    <citation type="submission" date="2021-02" db="EMBL/GenBank/DDBJ databases">
        <authorList>
            <consortium name="DOE Joint Genome Institute"/>
            <person name="Ahrendt S."/>
            <person name="Looney B.P."/>
            <person name="Miyauchi S."/>
            <person name="Morin E."/>
            <person name="Drula E."/>
            <person name="Courty P.E."/>
            <person name="Chicoki N."/>
            <person name="Fauchery L."/>
            <person name="Kohler A."/>
            <person name="Kuo A."/>
            <person name="Labutti K."/>
            <person name="Pangilinan J."/>
            <person name="Lipzen A."/>
            <person name="Riley R."/>
            <person name="Andreopoulos W."/>
            <person name="He G."/>
            <person name="Johnson J."/>
            <person name="Barry K.W."/>
            <person name="Grigoriev I.V."/>
            <person name="Nagy L."/>
            <person name="Hibbett D."/>
            <person name="Henrissat B."/>
            <person name="Matheny P.B."/>
            <person name="Labbe J."/>
            <person name="Martin F."/>
        </authorList>
    </citation>
    <scope>NUCLEOTIDE SEQUENCE</scope>
    <source>
        <strain evidence="1">FP105234-sp</strain>
    </source>
</reference>
<accession>A0ACB8RC86</accession>
<gene>
    <name evidence="1" type="ORF">FA95DRAFT_655479</name>
</gene>
<evidence type="ECO:0000313" key="1">
    <source>
        <dbReference type="EMBL" id="KAI0041729.1"/>
    </source>
</evidence>
<organism evidence="1 2">
    <name type="scientific">Auriscalpium vulgare</name>
    <dbReference type="NCBI Taxonomy" id="40419"/>
    <lineage>
        <taxon>Eukaryota</taxon>
        <taxon>Fungi</taxon>
        <taxon>Dikarya</taxon>
        <taxon>Basidiomycota</taxon>
        <taxon>Agaricomycotina</taxon>
        <taxon>Agaricomycetes</taxon>
        <taxon>Russulales</taxon>
        <taxon>Auriscalpiaceae</taxon>
        <taxon>Auriscalpium</taxon>
    </lineage>
</organism>
<sequence>MIRERACVRWRSRGSFGGGKKTCRVVAKSSAGSAIDVPAISEIRWRPPRQPARPQRSHCSRSPSATAACFLAYRRTLHRPALPGESITGLVRGTTHRALSWAGRFPRGSRAHERCKSTGLSADFRARPLPFRLPRGRRLRRAICNAVDDVVRDVSPTLFRRIFDAAHGSARLRGPPRVRQGRSCSQGRSPRTSAFPSRGPGGTRPSFFARRPSWRPVFLSLHRASPGIHLVQGAPEIIVTFVTDSRALAMRTRGTSGKVRAAI</sequence>
<keyword evidence="2" id="KW-1185">Reference proteome</keyword>
<dbReference type="Proteomes" id="UP000814033">
    <property type="component" value="Unassembled WGS sequence"/>
</dbReference>
<evidence type="ECO:0000313" key="2">
    <source>
        <dbReference type="Proteomes" id="UP000814033"/>
    </source>
</evidence>
<dbReference type="EMBL" id="MU276105">
    <property type="protein sequence ID" value="KAI0041729.1"/>
    <property type="molecule type" value="Genomic_DNA"/>
</dbReference>
<proteinExistence type="predicted"/>
<name>A0ACB8RC86_9AGAM</name>
<comment type="caution">
    <text evidence="1">The sequence shown here is derived from an EMBL/GenBank/DDBJ whole genome shotgun (WGS) entry which is preliminary data.</text>
</comment>
<protein>
    <submittedName>
        <fullName evidence="1">Uncharacterized protein</fullName>
    </submittedName>
</protein>
<reference evidence="1" key="2">
    <citation type="journal article" date="2022" name="New Phytol.">
        <title>Evolutionary transition to the ectomycorrhizal habit in the genomes of a hyperdiverse lineage of mushroom-forming fungi.</title>
        <authorList>
            <person name="Looney B."/>
            <person name="Miyauchi S."/>
            <person name="Morin E."/>
            <person name="Drula E."/>
            <person name="Courty P.E."/>
            <person name="Kohler A."/>
            <person name="Kuo A."/>
            <person name="LaButti K."/>
            <person name="Pangilinan J."/>
            <person name="Lipzen A."/>
            <person name="Riley R."/>
            <person name="Andreopoulos W."/>
            <person name="He G."/>
            <person name="Johnson J."/>
            <person name="Nolan M."/>
            <person name="Tritt A."/>
            <person name="Barry K.W."/>
            <person name="Grigoriev I.V."/>
            <person name="Nagy L.G."/>
            <person name="Hibbett D."/>
            <person name="Henrissat B."/>
            <person name="Matheny P.B."/>
            <person name="Labbe J."/>
            <person name="Martin F.M."/>
        </authorList>
    </citation>
    <scope>NUCLEOTIDE SEQUENCE</scope>
    <source>
        <strain evidence="1">FP105234-sp</strain>
    </source>
</reference>